<proteinExistence type="predicted"/>
<dbReference type="Gene3D" id="2.10.230.10">
    <property type="entry name" value="Heat shock protein DnaJ, cysteine-rich domain"/>
    <property type="match status" value="2"/>
</dbReference>
<evidence type="ECO:0000259" key="1">
    <source>
        <dbReference type="PROSITE" id="PS50076"/>
    </source>
</evidence>
<comment type="caution">
    <text evidence="2">The sequence shown here is derived from an EMBL/GenBank/DDBJ whole genome shotgun (WGS) entry which is preliminary data.</text>
</comment>
<dbReference type="InterPro" id="IPR044713">
    <property type="entry name" value="DNJA1/2-like"/>
</dbReference>
<dbReference type="Proteomes" id="UP001642409">
    <property type="component" value="Unassembled WGS sequence"/>
</dbReference>
<evidence type="ECO:0000313" key="4">
    <source>
        <dbReference type="Proteomes" id="UP001642409"/>
    </source>
</evidence>
<organism evidence="2">
    <name type="scientific">Hexamita inflata</name>
    <dbReference type="NCBI Taxonomy" id="28002"/>
    <lineage>
        <taxon>Eukaryota</taxon>
        <taxon>Metamonada</taxon>
        <taxon>Diplomonadida</taxon>
        <taxon>Hexamitidae</taxon>
        <taxon>Hexamitinae</taxon>
        <taxon>Hexamita</taxon>
    </lineage>
</organism>
<accession>A0AA86P934</accession>
<dbReference type="PRINTS" id="PR00625">
    <property type="entry name" value="JDOMAIN"/>
</dbReference>
<dbReference type="GO" id="GO:0006457">
    <property type="term" value="P:protein folding"/>
    <property type="evidence" value="ECO:0007669"/>
    <property type="project" value="InterPro"/>
</dbReference>
<dbReference type="SUPFAM" id="SSF46565">
    <property type="entry name" value="Chaperone J-domain"/>
    <property type="match status" value="1"/>
</dbReference>
<dbReference type="SMART" id="SM00271">
    <property type="entry name" value="DnaJ"/>
    <property type="match status" value="1"/>
</dbReference>
<keyword evidence="4" id="KW-1185">Reference proteome</keyword>
<reference evidence="3 4" key="2">
    <citation type="submission" date="2024-07" db="EMBL/GenBank/DDBJ databases">
        <authorList>
            <person name="Akdeniz Z."/>
        </authorList>
    </citation>
    <scope>NUCLEOTIDE SEQUENCE [LARGE SCALE GENOMIC DNA]</scope>
</reference>
<dbReference type="SUPFAM" id="SSF49493">
    <property type="entry name" value="HSP40/DnaJ peptide-binding domain"/>
    <property type="match status" value="2"/>
</dbReference>
<dbReference type="InterPro" id="IPR036410">
    <property type="entry name" value="HSP_DnaJ_Cys-rich_dom_sf"/>
</dbReference>
<dbReference type="PROSITE" id="PS50076">
    <property type="entry name" value="DNAJ_2"/>
    <property type="match status" value="1"/>
</dbReference>
<gene>
    <name evidence="2" type="ORF">HINF_LOCUS19432</name>
    <name evidence="3" type="ORF">HINF_LOCUS30820</name>
</gene>
<dbReference type="SUPFAM" id="SSF57938">
    <property type="entry name" value="DnaJ/Hsp40 cysteine-rich domain"/>
    <property type="match status" value="1"/>
</dbReference>
<feature type="domain" description="J" evidence="1">
    <location>
        <begin position="8"/>
        <end position="75"/>
    </location>
</feature>
<dbReference type="EMBL" id="CATOUU010000499">
    <property type="protein sequence ID" value="CAI9931787.1"/>
    <property type="molecule type" value="Genomic_DNA"/>
</dbReference>
<dbReference type="InterPro" id="IPR036869">
    <property type="entry name" value="J_dom_sf"/>
</dbReference>
<dbReference type="AlphaFoldDB" id="A0AA86P934"/>
<dbReference type="CDD" id="cd06257">
    <property type="entry name" value="DnaJ"/>
    <property type="match status" value="1"/>
</dbReference>
<dbReference type="InterPro" id="IPR001623">
    <property type="entry name" value="DnaJ_domain"/>
</dbReference>
<name>A0AA86P934_9EUKA</name>
<protein>
    <submittedName>
        <fullName evidence="2">Chaperone protein DnaJ subfamily A</fullName>
    </submittedName>
    <submittedName>
        <fullName evidence="3">Chaperone_protein DnaJ subfamily A</fullName>
    </submittedName>
</protein>
<evidence type="ECO:0000313" key="3">
    <source>
        <dbReference type="EMBL" id="CAL6026394.1"/>
    </source>
</evidence>
<dbReference type="Gene3D" id="1.10.287.110">
    <property type="entry name" value="DnaJ domain"/>
    <property type="match status" value="1"/>
</dbReference>
<dbReference type="PANTHER" id="PTHR43888">
    <property type="entry name" value="DNAJ-LIKE-2, ISOFORM A-RELATED"/>
    <property type="match status" value="1"/>
</dbReference>
<sequence length="405" mass="46468">MPQNTKTVLFDILGVEIDADDKALRKAFIRLARQFNPNNPENSEKFNEICNAYHVLRDQYKHEQQQAQCSIDQQQEENNLYSIYKDVYITKEQMNDGADIDVEIQRSIKCPSCKGAGGAQNYFGTCDMCNGNNGLCLKCRGMGKAVIEPDKICKHCNGERTIKERKVFQVYIKPGTPDKHKTTLQGEGNQKLDKFNGKLYYSNCIITFNRMYTFKERQKERISKFDKAYDITRTIIVPKELMIKGGYYQTEIKCQIQCDECNGIGGPSSCNVAKCYRCGGEGIETYCNCNPLLSIIQPEYRDGYQEDPKMQFCSICGGKGDIIIDREKCCSKCNCSGVLYQKKILKVTIKPETPHKSRFTLYNQGHWVLDMIPGDVVLIVQSKEDNKFELQQETERLTETLWKQK</sequence>
<dbReference type="GO" id="GO:0051082">
    <property type="term" value="F:unfolded protein binding"/>
    <property type="evidence" value="ECO:0007669"/>
    <property type="project" value="InterPro"/>
</dbReference>
<reference evidence="2" key="1">
    <citation type="submission" date="2023-06" db="EMBL/GenBank/DDBJ databases">
        <authorList>
            <person name="Kurt Z."/>
        </authorList>
    </citation>
    <scope>NUCLEOTIDE SEQUENCE</scope>
</reference>
<dbReference type="GO" id="GO:0030544">
    <property type="term" value="F:Hsp70 protein binding"/>
    <property type="evidence" value="ECO:0007669"/>
    <property type="project" value="InterPro"/>
</dbReference>
<dbReference type="Pfam" id="PF00226">
    <property type="entry name" value="DnaJ"/>
    <property type="match status" value="1"/>
</dbReference>
<dbReference type="Gene3D" id="2.60.260.20">
    <property type="entry name" value="Urease metallochaperone UreE, N-terminal domain"/>
    <property type="match status" value="2"/>
</dbReference>
<evidence type="ECO:0000313" key="2">
    <source>
        <dbReference type="EMBL" id="CAI9931787.1"/>
    </source>
</evidence>
<dbReference type="InterPro" id="IPR008971">
    <property type="entry name" value="HSP40/DnaJ_pept-bd"/>
</dbReference>
<dbReference type="EMBL" id="CAXDID020000102">
    <property type="protein sequence ID" value="CAL6026394.1"/>
    <property type="molecule type" value="Genomic_DNA"/>
</dbReference>